<evidence type="ECO:0000256" key="1">
    <source>
        <dbReference type="SAM" id="MobiDB-lite"/>
    </source>
</evidence>
<feature type="region of interest" description="Disordered" evidence="1">
    <location>
        <begin position="415"/>
        <end position="437"/>
    </location>
</feature>
<protein>
    <submittedName>
        <fullName evidence="2">Phage portal protein</fullName>
    </submittedName>
</protein>
<dbReference type="EMBL" id="JAMYWC010000003">
    <property type="protein sequence ID" value="MCP1173022.1"/>
    <property type="molecule type" value="Genomic_DNA"/>
</dbReference>
<dbReference type="InterPro" id="IPR006944">
    <property type="entry name" value="Phage/GTA_portal"/>
</dbReference>
<accession>A0AA41WV68</accession>
<keyword evidence="3" id="KW-1185">Reference proteome</keyword>
<comment type="caution">
    <text evidence="2">The sequence shown here is derived from an EMBL/GenBank/DDBJ whole genome shotgun (WGS) entry which is preliminary data.</text>
</comment>
<dbReference type="Gene3D" id="3.40.140.120">
    <property type="match status" value="1"/>
</dbReference>
<dbReference type="Gene3D" id="3.30.1120.70">
    <property type="match status" value="1"/>
</dbReference>
<dbReference type="InterPro" id="IPR006427">
    <property type="entry name" value="Portal_HK97"/>
</dbReference>
<evidence type="ECO:0000313" key="3">
    <source>
        <dbReference type="Proteomes" id="UP001162793"/>
    </source>
</evidence>
<dbReference type="RefSeq" id="WP_253536897.1">
    <property type="nucleotide sequence ID" value="NZ_JAMYWC010000003.1"/>
</dbReference>
<dbReference type="Gene3D" id="1.20.1270.210">
    <property type="match status" value="1"/>
</dbReference>
<name>A0AA41WV68_9RALS</name>
<reference evidence="3" key="1">
    <citation type="journal article" date="2023" name="Front. Microbiol.">
        <title>Ralstonia chuxiongensis sp. nov., Ralstonia mojiangensis sp. nov., and Ralstonia soli sp. nov., isolated from tobacco fields, are three novel species in the family Burkholderiaceae.</title>
        <authorList>
            <person name="Lu C.H."/>
            <person name="Zhang Y.Y."/>
            <person name="Jiang N."/>
            <person name="Chen W."/>
            <person name="Shao X."/>
            <person name="Zhao Z.M."/>
            <person name="Lu W.L."/>
            <person name="Hu X."/>
            <person name="Xi Y.X."/>
            <person name="Zou S.Y."/>
            <person name="Wei Q.J."/>
            <person name="Lin Z.L."/>
            <person name="Gong L."/>
            <person name="Gai X.T."/>
            <person name="Zhang L.Q."/>
            <person name="Li J.Y."/>
            <person name="Jin Y."/>
            <person name="Xia Z.Y."/>
        </authorList>
    </citation>
    <scope>NUCLEOTIDE SEQUENCE [LARGE SCALE GENOMIC DNA]</scope>
    <source>
        <strain evidence="3">21YRMH01-3</strain>
    </source>
</reference>
<organism evidence="2 3">
    <name type="scientific">Ralstonia chuxiongensis</name>
    <dbReference type="NCBI Taxonomy" id="2957504"/>
    <lineage>
        <taxon>Bacteria</taxon>
        <taxon>Pseudomonadati</taxon>
        <taxon>Pseudomonadota</taxon>
        <taxon>Betaproteobacteria</taxon>
        <taxon>Burkholderiales</taxon>
        <taxon>Burkholderiaceae</taxon>
        <taxon>Ralstonia</taxon>
    </lineage>
</organism>
<dbReference type="Pfam" id="PF04860">
    <property type="entry name" value="Phage_portal"/>
    <property type="match status" value="1"/>
</dbReference>
<sequence length="437" mass="48795">MTQSWYNEARVRRPGSFVLNAWREQRQAERAQAQVKPVPVSDIRSGTEAYGWLTGGVGGAGRPVSERTAMSIGAVYACVSLIGGALASLTLETYKLVDGIGEAHRPDLWWLLNEEMHPRWAAPVGWEFGAQSLLLHGDMFMRIGRPSRYSPNVVSLKPYHALQVDPQPSTDRERLLYYLWDEDGNVEVVDQDDMIHVPGPGFDGRRGMSQIRHVLRRSVSLANVGGEQAESMLDNMRPDLVLTQDKESKKLEGGDIDKLREQWLQRYSGPAGKNGAPVVLTGGMDIKQISITPEDAQLLEMLQLSVEDTARIFGVPPYMIGYTDKTTGWGSGVEQMGIGFVKYTMQRHLVKIEQELNRKIYRGNRGVFVEFDTETLERGDLKSRLEAARIAYGRAGEPGWMTRTEVRRRFNLPAPKAGDIFNEGKGDAPKQNPPAAE</sequence>
<gene>
    <name evidence="2" type="ORF">NKG59_11705</name>
</gene>
<dbReference type="AlphaFoldDB" id="A0AA41WV68"/>
<evidence type="ECO:0000313" key="2">
    <source>
        <dbReference type="EMBL" id="MCP1173022.1"/>
    </source>
</evidence>
<dbReference type="Proteomes" id="UP001162793">
    <property type="component" value="Unassembled WGS sequence"/>
</dbReference>
<proteinExistence type="predicted"/>
<dbReference type="NCBIfam" id="TIGR01537">
    <property type="entry name" value="portal_HK97"/>
    <property type="match status" value="1"/>
</dbReference>